<feature type="region of interest" description="Disordered" evidence="1">
    <location>
        <begin position="409"/>
        <end position="481"/>
    </location>
</feature>
<gene>
    <name evidence="2" type="ORF">PGT21_021073</name>
</gene>
<dbReference type="EMBL" id="VSWC01000054">
    <property type="protein sequence ID" value="KAA1099801.1"/>
    <property type="molecule type" value="Genomic_DNA"/>
</dbReference>
<feature type="compositionally biased region" description="Polar residues" evidence="1">
    <location>
        <begin position="89"/>
        <end position="107"/>
    </location>
</feature>
<reference evidence="2 3" key="1">
    <citation type="submission" date="2019-05" db="EMBL/GenBank/DDBJ databases">
        <title>Emergence of the Ug99 lineage of the wheat stem rust pathogen through somatic hybridization.</title>
        <authorList>
            <person name="Li F."/>
            <person name="Upadhyaya N.M."/>
            <person name="Sperschneider J."/>
            <person name="Matny O."/>
            <person name="Nguyen-Phuc H."/>
            <person name="Mago R."/>
            <person name="Raley C."/>
            <person name="Miller M.E."/>
            <person name="Silverstein K.A.T."/>
            <person name="Henningsen E."/>
            <person name="Hirsch C.D."/>
            <person name="Visser B."/>
            <person name="Pretorius Z.A."/>
            <person name="Steffenson B.J."/>
            <person name="Schwessinger B."/>
            <person name="Dodds P.N."/>
            <person name="Figueroa M."/>
        </authorList>
    </citation>
    <scope>NUCLEOTIDE SEQUENCE [LARGE SCALE GENOMIC DNA]</scope>
    <source>
        <strain evidence="2">21-0</strain>
    </source>
</reference>
<organism evidence="2 3">
    <name type="scientific">Puccinia graminis f. sp. tritici</name>
    <dbReference type="NCBI Taxonomy" id="56615"/>
    <lineage>
        <taxon>Eukaryota</taxon>
        <taxon>Fungi</taxon>
        <taxon>Dikarya</taxon>
        <taxon>Basidiomycota</taxon>
        <taxon>Pucciniomycotina</taxon>
        <taxon>Pucciniomycetes</taxon>
        <taxon>Pucciniales</taxon>
        <taxon>Pucciniaceae</taxon>
        <taxon>Puccinia</taxon>
    </lineage>
</organism>
<feature type="compositionally biased region" description="Polar residues" evidence="1">
    <location>
        <begin position="12"/>
        <end position="32"/>
    </location>
</feature>
<sequence length="754" mass="84749">MIIYINDPLQASPVSQAVSTPSNVSTANNSRAKQAPAAEQTSAAQPIKAPKKSSTRVPKKVKKPISPEIVPSEWDTSSDEATKSDKPKPTSSIAPGLKKSSTTSDPFKSNKPIEKLIDSEILKNISIKKSVPKETPTTVAVPIIHTTESVKRVEKQQPDSSHRPIDSGAAQTTIHQASVSSASPSLPKISNDASVQKKLENYFVPQGRTTRSISSSSSILPSGSFTTEPYEPADSSDLDIITGATAQLWSKPKTSKEPQEDDILQRYRPSFHPLLQTVKLQREYYRKALETKDEDLKIVVLRAASSAQSDLLRAMNQEEFLNLFNRWDPIAEYQDYLTGQAGRNYWKKEGVAVTPSPSPEVEMRPPEAVQRNQTTDSSIQHPAQMNLHYPVEHPPPSANLQQYELYRNAPNNPETTQGYQQHPAVAHHRPYSANNRSRNRNRNSNNSRNQEYRAANFRPRNSNGPRHRTNSQTARENRRIAHQRSIHQEMIRLNRTTQAQYQALEAMREQNVHGHELSPQLAQQLPVVPAKLQVEPLMENYPRYYAILHSLSLTLIRLNPHRGAFPVSSPPRHPEFNSLHDFLASSHRLHHLPILDLLIYPPPQIVVNVMSQRSSTSLVSLVDRLSLIAKQNDFLCYLLASLLASVPVKARGFFWYTDSLGRRRRRCHGLVPGIIAARVVGFLESAIYRSYNLLVYNLLVVARSCHHHNSLLIPLLPWTKLLNPLVIASSHRNGISSLLWSHQHCRCCFLLVQS</sequence>
<name>A0A5B0PEX1_PUCGR</name>
<feature type="region of interest" description="Disordered" evidence="1">
    <location>
        <begin position="5"/>
        <end position="111"/>
    </location>
</feature>
<feature type="compositionally biased region" description="Polar residues" evidence="1">
    <location>
        <begin position="409"/>
        <end position="420"/>
    </location>
</feature>
<dbReference type="Proteomes" id="UP000324748">
    <property type="component" value="Unassembled WGS sequence"/>
</dbReference>
<feature type="compositionally biased region" description="Polar residues" evidence="1">
    <location>
        <begin position="169"/>
        <end position="184"/>
    </location>
</feature>
<accession>A0A5B0PEX1</accession>
<proteinExistence type="predicted"/>
<dbReference type="OrthoDB" id="2510764at2759"/>
<comment type="caution">
    <text evidence="2">The sequence shown here is derived from an EMBL/GenBank/DDBJ whole genome shotgun (WGS) entry which is preliminary data.</text>
</comment>
<protein>
    <submittedName>
        <fullName evidence="2">Uncharacterized protein</fullName>
    </submittedName>
</protein>
<feature type="compositionally biased region" description="Polar residues" evidence="1">
    <location>
        <begin position="459"/>
        <end position="474"/>
    </location>
</feature>
<feature type="region of interest" description="Disordered" evidence="1">
    <location>
        <begin position="211"/>
        <end position="235"/>
    </location>
</feature>
<feature type="compositionally biased region" description="Basic residues" evidence="1">
    <location>
        <begin position="49"/>
        <end position="63"/>
    </location>
</feature>
<evidence type="ECO:0000313" key="2">
    <source>
        <dbReference type="EMBL" id="KAA1099801.1"/>
    </source>
</evidence>
<evidence type="ECO:0000256" key="1">
    <source>
        <dbReference type="SAM" id="MobiDB-lite"/>
    </source>
</evidence>
<dbReference type="AlphaFoldDB" id="A0A5B0PEX1"/>
<feature type="compositionally biased region" description="Basic and acidic residues" evidence="1">
    <location>
        <begin position="149"/>
        <end position="165"/>
    </location>
</feature>
<keyword evidence="3" id="KW-1185">Reference proteome</keyword>
<feature type="compositionally biased region" description="Low complexity" evidence="1">
    <location>
        <begin position="212"/>
        <end position="224"/>
    </location>
</feature>
<feature type="region of interest" description="Disordered" evidence="1">
    <location>
        <begin position="149"/>
        <end position="190"/>
    </location>
</feature>
<feature type="region of interest" description="Disordered" evidence="1">
    <location>
        <begin position="351"/>
        <end position="377"/>
    </location>
</feature>
<evidence type="ECO:0000313" key="3">
    <source>
        <dbReference type="Proteomes" id="UP000324748"/>
    </source>
</evidence>